<evidence type="ECO:0000259" key="2">
    <source>
        <dbReference type="Pfam" id="PF20920"/>
    </source>
</evidence>
<dbReference type="AlphaFoldDB" id="A0AAV8W5E5"/>
<dbReference type="PANTHER" id="PTHR12766:SF7">
    <property type="entry name" value="DEATH DOMAIN-ASSOCIATED PROTEIN 6"/>
    <property type="match status" value="1"/>
</dbReference>
<dbReference type="PANTHER" id="PTHR12766">
    <property type="entry name" value="DEATH DOMAIN-ASSOCIATED PROTEIN 6 DAXX"/>
    <property type="match status" value="1"/>
</dbReference>
<reference evidence="3 4" key="1">
    <citation type="journal article" date="2023" name="Insect Mol. Biol.">
        <title>Genome sequencing provides insights into the evolution of gene families encoding plant cell wall-degrading enzymes in longhorned beetles.</title>
        <authorList>
            <person name="Shin N.R."/>
            <person name="Okamura Y."/>
            <person name="Kirsch R."/>
            <person name="Pauchet Y."/>
        </authorList>
    </citation>
    <scope>NUCLEOTIDE SEQUENCE [LARGE SCALE GENOMIC DNA]</scope>
    <source>
        <strain evidence="3">EAD_L_NR</strain>
    </source>
</reference>
<feature type="domain" description="Daxx histone-binding" evidence="2">
    <location>
        <begin position="366"/>
        <end position="447"/>
    </location>
</feature>
<dbReference type="GO" id="GO:0003713">
    <property type="term" value="F:transcription coactivator activity"/>
    <property type="evidence" value="ECO:0007669"/>
    <property type="project" value="TreeGrafter"/>
</dbReference>
<keyword evidence="4" id="KW-1185">Reference proteome</keyword>
<dbReference type="InterPro" id="IPR046426">
    <property type="entry name" value="DAXX_histone-bd_sf"/>
</dbReference>
<dbReference type="GO" id="GO:0042393">
    <property type="term" value="F:histone binding"/>
    <property type="evidence" value="ECO:0007669"/>
    <property type="project" value="InterPro"/>
</dbReference>
<feature type="region of interest" description="Disordered" evidence="1">
    <location>
        <begin position="1"/>
        <end position="22"/>
    </location>
</feature>
<evidence type="ECO:0000256" key="1">
    <source>
        <dbReference type="SAM" id="MobiDB-lite"/>
    </source>
</evidence>
<evidence type="ECO:0000313" key="3">
    <source>
        <dbReference type="EMBL" id="KAJ8921663.1"/>
    </source>
</evidence>
<feature type="compositionally biased region" description="Polar residues" evidence="1">
    <location>
        <begin position="141"/>
        <end position="151"/>
    </location>
</feature>
<organism evidence="3 4">
    <name type="scientific">Exocentrus adspersus</name>
    <dbReference type="NCBI Taxonomy" id="1586481"/>
    <lineage>
        <taxon>Eukaryota</taxon>
        <taxon>Metazoa</taxon>
        <taxon>Ecdysozoa</taxon>
        <taxon>Arthropoda</taxon>
        <taxon>Hexapoda</taxon>
        <taxon>Insecta</taxon>
        <taxon>Pterygota</taxon>
        <taxon>Neoptera</taxon>
        <taxon>Endopterygota</taxon>
        <taxon>Coleoptera</taxon>
        <taxon>Polyphaga</taxon>
        <taxon>Cucujiformia</taxon>
        <taxon>Chrysomeloidea</taxon>
        <taxon>Cerambycidae</taxon>
        <taxon>Lamiinae</taxon>
        <taxon>Acanthocinini</taxon>
        <taxon>Exocentrus</taxon>
    </lineage>
</organism>
<dbReference type="GO" id="GO:0016605">
    <property type="term" value="C:PML body"/>
    <property type="evidence" value="ECO:0007669"/>
    <property type="project" value="TreeGrafter"/>
</dbReference>
<dbReference type="InterPro" id="IPR046378">
    <property type="entry name" value="DAXX_histone-bd"/>
</dbReference>
<proteinExistence type="predicted"/>
<feature type="region of interest" description="Disordered" evidence="1">
    <location>
        <begin position="122"/>
        <end position="158"/>
    </location>
</feature>
<gene>
    <name evidence="3" type="ORF">NQ315_010572</name>
</gene>
<feature type="compositionally biased region" description="Basic and acidic residues" evidence="1">
    <location>
        <begin position="462"/>
        <end position="477"/>
    </location>
</feature>
<dbReference type="Pfam" id="PF20920">
    <property type="entry name" value="DAXX_hist_bd"/>
    <property type="match status" value="1"/>
</dbReference>
<evidence type="ECO:0000313" key="4">
    <source>
        <dbReference type="Proteomes" id="UP001159042"/>
    </source>
</evidence>
<dbReference type="GO" id="GO:0050681">
    <property type="term" value="F:nuclear androgen receptor binding"/>
    <property type="evidence" value="ECO:0007669"/>
    <property type="project" value="TreeGrafter"/>
</dbReference>
<name>A0AAV8W5E5_9CUCU</name>
<dbReference type="GO" id="GO:0003714">
    <property type="term" value="F:transcription corepressor activity"/>
    <property type="evidence" value="ECO:0007669"/>
    <property type="project" value="TreeGrafter"/>
</dbReference>
<dbReference type="Proteomes" id="UP001159042">
    <property type="component" value="Unassembled WGS sequence"/>
</dbReference>
<dbReference type="Gene3D" id="1.20.58.2170">
    <property type="match status" value="1"/>
</dbReference>
<feature type="region of interest" description="Disordered" evidence="1">
    <location>
        <begin position="57"/>
        <end position="77"/>
    </location>
</feature>
<dbReference type="EMBL" id="JANEYG010000009">
    <property type="protein sequence ID" value="KAJ8921663.1"/>
    <property type="molecule type" value="Genomic_DNA"/>
</dbReference>
<accession>A0AAV8W5E5</accession>
<sequence length="477" mass="54424">MSDIITLSSDEEDTQPPPKKKIKPSLIIDDVVVISKYNKDTSESSDVVVLSDEETGDVDKSCSDLHNGENPILKDSVGANSTDSITILDDQNQEQNEISVATCEKEDIVHINKYNEVNAIKGSGDADISNDKENSVPDSLANESKSGNHTSVADDLGEASTSVSPAHSLLLENFLQVCEEKITSSQYEHLKDKQFPVLRKYYRKCGAKLGESTNFLKLVDENMVRAKKSPAAAVISFNEILQYVKEVVNTESVEVSEGHRIKLKKLEKMIKLLLMRIRQLENAEINFDDEEDSSYLQLDRYINRLNKVHKKYCELLEKNPYSGRITYEKLDFVDSEYNEINRAISKKYKNNQKFPSYYEMEEYIRKVVTDHTLDLSESKIKSESVRCFKKLGELLQNRRKKELYDAHYAYIRDSEDPAKIDVELDSTLKQNFTEGQIKIEKICEEYIVKEELGEEPVLSDEDSVKSEESENEEASDK</sequence>
<comment type="caution">
    <text evidence="3">The sequence shown here is derived from an EMBL/GenBank/DDBJ whole genome shotgun (WGS) entry which is preliminary data.</text>
</comment>
<protein>
    <recommendedName>
        <fullName evidence="2">Daxx histone-binding domain-containing protein</fullName>
    </recommendedName>
</protein>
<feature type="compositionally biased region" description="Basic and acidic residues" evidence="1">
    <location>
        <begin position="57"/>
        <end position="67"/>
    </location>
</feature>
<feature type="region of interest" description="Disordered" evidence="1">
    <location>
        <begin position="453"/>
        <end position="477"/>
    </location>
</feature>